<protein>
    <submittedName>
        <fullName evidence="2 3">Two-component system regulator</fullName>
    </submittedName>
</protein>
<evidence type="ECO:0000313" key="4">
    <source>
        <dbReference type="Proteomes" id="UP000030765"/>
    </source>
</evidence>
<dbReference type="AlphaFoldDB" id="A0A084WJP1"/>
<reference evidence="2 4" key="1">
    <citation type="journal article" date="2014" name="BMC Genomics">
        <title>Genome sequence of Anopheles sinensis provides insight into genetics basis of mosquito competence for malaria parasites.</title>
        <authorList>
            <person name="Zhou D."/>
            <person name="Zhang D."/>
            <person name="Ding G."/>
            <person name="Shi L."/>
            <person name="Hou Q."/>
            <person name="Ye Y."/>
            <person name="Xu Y."/>
            <person name="Zhou H."/>
            <person name="Xiong C."/>
            <person name="Li S."/>
            <person name="Yu J."/>
            <person name="Hong S."/>
            <person name="Yu X."/>
            <person name="Zou P."/>
            <person name="Chen C."/>
            <person name="Chang X."/>
            <person name="Wang W."/>
            <person name="Lv Y."/>
            <person name="Sun Y."/>
            <person name="Ma L."/>
            <person name="Shen B."/>
            <person name="Zhu C."/>
        </authorList>
    </citation>
    <scope>NUCLEOTIDE SEQUENCE [LARGE SCALE GENOMIC DNA]</scope>
</reference>
<organism evidence="2">
    <name type="scientific">Anopheles sinensis</name>
    <name type="common">Mosquito</name>
    <dbReference type="NCBI Taxonomy" id="74873"/>
    <lineage>
        <taxon>Eukaryota</taxon>
        <taxon>Metazoa</taxon>
        <taxon>Ecdysozoa</taxon>
        <taxon>Arthropoda</taxon>
        <taxon>Hexapoda</taxon>
        <taxon>Insecta</taxon>
        <taxon>Pterygota</taxon>
        <taxon>Neoptera</taxon>
        <taxon>Endopterygota</taxon>
        <taxon>Diptera</taxon>
        <taxon>Nematocera</taxon>
        <taxon>Culicoidea</taxon>
        <taxon>Culicidae</taxon>
        <taxon>Anophelinae</taxon>
        <taxon>Anopheles</taxon>
    </lineage>
</organism>
<reference evidence="3" key="2">
    <citation type="submission" date="2020-05" db="UniProtKB">
        <authorList>
            <consortium name="EnsemblMetazoa"/>
        </authorList>
    </citation>
    <scope>IDENTIFICATION</scope>
</reference>
<dbReference type="EMBL" id="KE525348">
    <property type="protein sequence ID" value="KFB50435.1"/>
    <property type="molecule type" value="Genomic_DNA"/>
</dbReference>
<sequence length="56" mass="6091">MAHWFAERPPRGASCSNIHSDSFPTNHSVPLPGSGWEREGVHRSSCAKGCEDDPAK</sequence>
<gene>
    <name evidence="2" type="ORF">ZHAS_00018465</name>
</gene>
<dbReference type="EnsemblMetazoa" id="ASIC018465-RA">
    <property type="protein sequence ID" value="ASIC018465-PA"/>
    <property type="gene ID" value="ASIC018465"/>
</dbReference>
<feature type="compositionally biased region" description="Basic and acidic residues" evidence="1">
    <location>
        <begin position="1"/>
        <end position="10"/>
    </location>
</feature>
<name>A0A084WJP1_ANOSI</name>
<evidence type="ECO:0000256" key="1">
    <source>
        <dbReference type="SAM" id="MobiDB-lite"/>
    </source>
</evidence>
<dbReference type="Proteomes" id="UP000030765">
    <property type="component" value="Unassembled WGS sequence"/>
</dbReference>
<evidence type="ECO:0000313" key="2">
    <source>
        <dbReference type="EMBL" id="KFB50435.1"/>
    </source>
</evidence>
<accession>A0A084WJP1</accession>
<proteinExistence type="predicted"/>
<feature type="region of interest" description="Disordered" evidence="1">
    <location>
        <begin position="1"/>
        <end position="56"/>
    </location>
</feature>
<dbReference type="VEuPathDB" id="VectorBase:ASIC018465"/>
<dbReference type="EMBL" id="ATLV01024044">
    <property type="status" value="NOT_ANNOTATED_CDS"/>
    <property type="molecule type" value="Genomic_DNA"/>
</dbReference>
<keyword evidence="4" id="KW-1185">Reference proteome</keyword>
<evidence type="ECO:0000313" key="3">
    <source>
        <dbReference type="EnsemblMetazoa" id="ASIC018465-PA"/>
    </source>
</evidence>
<feature type="compositionally biased region" description="Polar residues" evidence="1">
    <location>
        <begin position="14"/>
        <end position="28"/>
    </location>
</feature>